<dbReference type="AlphaFoldDB" id="A0AAE1RCN1"/>
<dbReference type="EMBL" id="JAVYJV010000018">
    <property type="protein sequence ID" value="KAK4348092.1"/>
    <property type="molecule type" value="Genomic_DNA"/>
</dbReference>
<keyword evidence="2" id="KW-1185">Reference proteome</keyword>
<protein>
    <submittedName>
        <fullName evidence="1">Uncharacterized protein</fullName>
    </submittedName>
</protein>
<name>A0AAE1RCN1_9SOLA</name>
<gene>
    <name evidence="1" type="ORF">RND71_034431</name>
</gene>
<organism evidence="1 2">
    <name type="scientific">Anisodus tanguticus</name>
    <dbReference type="NCBI Taxonomy" id="243964"/>
    <lineage>
        <taxon>Eukaryota</taxon>
        <taxon>Viridiplantae</taxon>
        <taxon>Streptophyta</taxon>
        <taxon>Embryophyta</taxon>
        <taxon>Tracheophyta</taxon>
        <taxon>Spermatophyta</taxon>
        <taxon>Magnoliopsida</taxon>
        <taxon>eudicotyledons</taxon>
        <taxon>Gunneridae</taxon>
        <taxon>Pentapetalae</taxon>
        <taxon>asterids</taxon>
        <taxon>lamiids</taxon>
        <taxon>Solanales</taxon>
        <taxon>Solanaceae</taxon>
        <taxon>Solanoideae</taxon>
        <taxon>Hyoscyameae</taxon>
        <taxon>Anisodus</taxon>
    </lineage>
</organism>
<reference evidence="1" key="1">
    <citation type="submission" date="2023-12" db="EMBL/GenBank/DDBJ databases">
        <title>Genome assembly of Anisodus tanguticus.</title>
        <authorList>
            <person name="Wang Y.-J."/>
        </authorList>
    </citation>
    <scope>NUCLEOTIDE SEQUENCE</scope>
    <source>
        <strain evidence="1">KB-2021</strain>
        <tissue evidence="1">Leaf</tissue>
    </source>
</reference>
<evidence type="ECO:0000313" key="1">
    <source>
        <dbReference type="EMBL" id="KAK4348092.1"/>
    </source>
</evidence>
<comment type="caution">
    <text evidence="1">The sequence shown here is derived from an EMBL/GenBank/DDBJ whole genome shotgun (WGS) entry which is preliminary data.</text>
</comment>
<dbReference type="Proteomes" id="UP001291623">
    <property type="component" value="Unassembled WGS sequence"/>
</dbReference>
<proteinExistence type="predicted"/>
<sequence>MDGATPPGQHWAHNECRRLDPCKARVRWPRRAIVGQHYTTRGGSMLRGLGFPMPWENHGHIMGVINDKGQGLKVALLGKSISQVRRHKASDKLADWTMRIMNKVTDPEVKDFTLRSALLSPGLDPLLLKSFNTPSQKVASSKSGD</sequence>
<evidence type="ECO:0000313" key="2">
    <source>
        <dbReference type="Proteomes" id="UP001291623"/>
    </source>
</evidence>
<accession>A0AAE1RCN1</accession>